<name>A0A8S9HF58_BRACR</name>
<evidence type="ECO:0000313" key="2">
    <source>
        <dbReference type="Proteomes" id="UP000712281"/>
    </source>
</evidence>
<sequence>MQSLFVTISLNEKGSCGGSFVTPRLRDPREISANFSGFYICLFLFRLLLADVVLLGSLSLWMLESRVTSPLGGGPMPLKVSFGDYPYTTASSFAL</sequence>
<evidence type="ECO:0000313" key="1">
    <source>
        <dbReference type="EMBL" id="KAF2555286.1"/>
    </source>
</evidence>
<dbReference type="AlphaFoldDB" id="A0A8S9HF58"/>
<accession>A0A8S9HF58</accession>
<proteinExistence type="predicted"/>
<organism evidence="1 2">
    <name type="scientific">Brassica cretica</name>
    <name type="common">Mustard</name>
    <dbReference type="NCBI Taxonomy" id="69181"/>
    <lineage>
        <taxon>Eukaryota</taxon>
        <taxon>Viridiplantae</taxon>
        <taxon>Streptophyta</taxon>
        <taxon>Embryophyta</taxon>
        <taxon>Tracheophyta</taxon>
        <taxon>Spermatophyta</taxon>
        <taxon>Magnoliopsida</taxon>
        <taxon>eudicotyledons</taxon>
        <taxon>Gunneridae</taxon>
        <taxon>Pentapetalae</taxon>
        <taxon>rosids</taxon>
        <taxon>malvids</taxon>
        <taxon>Brassicales</taxon>
        <taxon>Brassicaceae</taxon>
        <taxon>Brassiceae</taxon>
        <taxon>Brassica</taxon>
    </lineage>
</organism>
<dbReference type="Proteomes" id="UP000712281">
    <property type="component" value="Unassembled WGS sequence"/>
</dbReference>
<comment type="caution">
    <text evidence="1">The sequence shown here is derived from an EMBL/GenBank/DDBJ whole genome shotgun (WGS) entry which is preliminary data.</text>
</comment>
<gene>
    <name evidence="1" type="ORF">F2Q68_00015952</name>
</gene>
<protein>
    <submittedName>
        <fullName evidence="1">Uncharacterized protein</fullName>
    </submittedName>
</protein>
<dbReference type="EMBL" id="QGKW02001940">
    <property type="protein sequence ID" value="KAF2555286.1"/>
    <property type="molecule type" value="Genomic_DNA"/>
</dbReference>
<reference evidence="1" key="1">
    <citation type="submission" date="2019-12" db="EMBL/GenBank/DDBJ databases">
        <title>Genome sequencing and annotation of Brassica cretica.</title>
        <authorList>
            <person name="Studholme D.J."/>
            <person name="Sarris P.F."/>
        </authorList>
    </citation>
    <scope>NUCLEOTIDE SEQUENCE</scope>
    <source>
        <strain evidence="1">PFS-001/15</strain>
        <tissue evidence="1">Leaf</tissue>
    </source>
</reference>